<feature type="region of interest" description="Disordered" evidence="2">
    <location>
        <begin position="198"/>
        <end position="252"/>
    </location>
</feature>
<feature type="region of interest" description="Disordered" evidence="2">
    <location>
        <begin position="542"/>
        <end position="587"/>
    </location>
</feature>
<feature type="region of interest" description="Disordered" evidence="2">
    <location>
        <begin position="359"/>
        <end position="389"/>
    </location>
</feature>
<evidence type="ECO:0000313" key="4">
    <source>
        <dbReference type="Proteomes" id="UP000887568"/>
    </source>
</evidence>
<dbReference type="PANTHER" id="PTHR15289">
    <property type="entry name" value="TASTIN"/>
    <property type="match status" value="1"/>
</dbReference>
<feature type="compositionally biased region" description="Basic and acidic residues" evidence="2">
    <location>
        <begin position="553"/>
        <end position="564"/>
    </location>
</feature>
<feature type="compositionally biased region" description="Basic and acidic residues" evidence="2">
    <location>
        <begin position="10"/>
        <end position="23"/>
    </location>
</feature>
<feature type="region of interest" description="Disordered" evidence="2">
    <location>
        <begin position="1003"/>
        <end position="1053"/>
    </location>
</feature>
<sequence>MLMYVGRGLDVADRKENHDHDRSNPLPKTKRVTAGVRTASSTSSKNKENKQHSAGKYKKSHIPVPVKTTPSAKIINKPAEEDTKTSTGGKPRTRVRRVPDFAKLHKSWQQSFSKGKACTKKQCTQIREFDLTKPGAVFQPRYFNGKQDAPSEDQRGEDIFQSDDEALQSILNAGLPDASQKQGRLTVAGYGGVAVTQQKPSRQTLGALPSTFQGRTNSAHNTRHMGNHQIDRESAKPGKQDYPLEQEQHKGQSGRLLSLAEQQQENEINFEADAGALASILNNAGANFQRQAPTTRQTIGAAIGVARNQGSLFSGRQSQGALRTSIYYQRPRNMNFNRVYTDFANHVLSRLSLAENMVSSSNSQPLEQPTTARTTVPPQSSAKAMNKSHVMMSAPRRLITPGTASRVLNPRQEAAFRGQDTSSSPALMAPPSALKKSNAHKSLSVKWADVLSPPSGRIATASNKDELATTLFADEDTQFLEPYSTNELAVNEGKLQAASLMAKQDDIEQLEQQAAIHRNQLQEMDEIERQLELEIQKLQQDDYLPSPPTTNSEDQKQQESHRGLEVASRPLQMIPLPTPGKVPIDDSSETRQRQYFPLPTQDSVQIAGISSSDRRAPEMLDVPLSGEGAISVQSVETAFKHSPGSPFKQNGLPFVRNHGRQESSAVQLQFHPGSEFKTHHGNNNCDIPVALYPERLHQMLNTPEKPFVEMRTYDPVTQAKNESEGLQSRVLDFRKVDGMVQAPQVMINRDGTRDRMEFKHPTPSDALNFRQPVESFSQAATQMTSRRLDRNGSNFVDDAPRLGGKASKQDSGLETDHKETNPLLPIGRVSSWMSSTPAHIQTPHAVKPHSMIKELALKQSLPSLNLPSNQHVSIKRDVPPIQTPLAMRSMSTWGREADIGASPVQFVSPVPLRSGHTLQSEHPESIHNGSAQHKSDLTGSSPSVGFTTTSTKLESGNINQLQHHLGHSDYPTSATTGTSVSELDKTSAYQSGTLSYPASETAHLATHPEPPHQQKSNSFLDQTPSSTVLDSEGNHSEPHFREDPARPPGLLNFRGQGSLSLGAELLTSGGAAAFLKSKMKPLLSTTTNQLFQEALLDEECALYACRLPSKFSTCVTEERQCLDPVAKILMDGDDMHFVPIQSKGRVYIASPVGSAFNTYSNLAN</sequence>
<dbReference type="OrthoDB" id="6430699at2759"/>
<dbReference type="RefSeq" id="XP_038077087.1">
    <property type="nucleotide sequence ID" value="XM_038221159.1"/>
</dbReference>
<feature type="region of interest" description="Disordered" evidence="2">
    <location>
        <begin position="1"/>
        <end position="64"/>
    </location>
</feature>
<feature type="coiled-coil region" evidence="1">
    <location>
        <begin position="500"/>
        <end position="541"/>
    </location>
</feature>
<evidence type="ECO:0000313" key="3">
    <source>
        <dbReference type="EnsemblMetazoa" id="XP_038077087.1"/>
    </source>
</evidence>
<feature type="compositionally biased region" description="Polar residues" evidence="2">
    <location>
        <begin position="359"/>
        <end position="383"/>
    </location>
</feature>
<dbReference type="GeneID" id="119744938"/>
<dbReference type="InterPro" id="IPR026133">
    <property type="entry name" value="Tastin"/>
</dbReference>
<organism evidence="3 4">
    <name type="scientific">Patiria miniata</name>
    <name type="common">Bat star</name>
    <name type="synonym">Asterina miniata</name>
    <dbReference type="NCBI Taxonomy" id="46514"/>
    <lineage>
        <taxon>Eukaryota</taxon>
        <taxon>Metazoa</taxon>
        <taxon>Echinodermata</taxon>
        <taxon>Eleutherozoa</taxon>
        <taxon>Asterozoa</taxon>
        <taxon>Asteroidea</taxon>
        <taxon>Valvatacea</taxon>
        <taxon>Valvatida</taxon>
        <taxon>Asterinidae</taxon>
        <taxon>Patiria</taxon>
    </lineage>
</organism>
<protein>
    <submittedName>
        <fullName evidence="3">Uncharacterized protein</fullName>
    </submittedName>
</protein>
<feature type="compositionally biased region" description="Basic and acidic residues" evidence="2">
    <location>
        <begin position="1032"/>
        <end position="1045"/>
    </location>
</feature>
<name>A0A914BNM4_PATMI</name>
<feature type="region of interest" description="Disordered" evidence="2">
    <location>
        <begin position="790"/>
        <end position="823"/>
    </location>
</feature>
<evidence type="ECO:0000256" key="2">
    <source>
        <dbReference type="SAM" id="MobiDB-lite"/>
    </source>
</evidence>
<dbReference type="PANTHER" id="PTHR15289:SF3">
    <property type="entry name" value="TASTIN"/>
    <property type="match status" value="1"/>
</dbReference>
<feature type="compositionally biased region" description="Polar residues" evidence="2">
    <location>
        <begin position="927"/>
        <end position="950"/>
    </location>
</feature>
<feature type="compositionally biased region" description="Basic and acidic residues" evidence="2">
    <location>
        <begin position="229"/>
        <end position="239"/>
    </location>
</feature>
<feature type="region of interest" description="Disordered" evidence="2">
    <location>
        <begin position="74"/>
        <end position="93"/>
    </location>
</feature>
<feature type="region of interest" description="Disordered" evidence="2">
    <location>
        <begin position="914"/>
        <end position="950"/>
    </location>
</feature>
<keyword evidence="1" id="KW-0175">Coiled coil</keyword>
<dbReference type="OMA" id="GHENSCH"/>
<evidence type="ECO:0000256" key="1">
    <source>
        <dbReference type="SAM" id="Coils"/>
    </source>
</evidence>
<keyword evidence="4" id="KW-1185">Reference proteome</keyword>
<dbReference type="Proteomes" id="UP000887568">
    <property type="component" value="Unplaced"/>
</dbReference>
<proteinExistence type="predicted"/>
<reference evidence="3" key="1">
    <citation type="submission" date="2022-11" db="UniProtKB">
        <authorList>
            <consortium name="EnsemblMetazoa"/>
        </authorList>
    </citation>
    <scope>IDENTIFICATION</scope>
</reference>
<accession>A0A914BNM4</accession>
<dbReference type="EnsemblMetazoa" id="XM_038221159.1">
    <property type="protein sequence ID" value="XP_038077087.1"/>
    <property type="gene ID" value="LOC119744938"/>
</dbReference>
<feature type="compositionally biased region" description="Polar residues" evidence="2">
    <location>
        <begin position="198"/>
        <end position="220"/>
    </location>
</feature>
<dbReference type="AlphaFoldDB" id="A0A914BNM4"/>
<feature type="compositionally biased region" description="Polar residues" evidence="2">
    <location>
        <begin position="1013"/>
        <end position="1029"/>
    </location>
</feature>